<dbReference type="Pfam" id="PF16697">
    <property type="entry name" value="Yop-YscD_cpl"/>
    <property type="match status" value="1"/>
</dbReference>
<organism evidence="4 5">
    <name type="scientific">Agrilutibacter niabensis</name>
    <dbReference type="NCBI Taxonomy" id="380628"/>
    <lineage>
        <taxon>Bacteria</taxon>
        <taxon>Pseudomonadati</taxon>
        <taxon>Pseudomonadota</taxon>
        <taxon>Gammaproteobacteria</taxon>
        <taxon>Lysobacterales</taxon>
        <taxon>Lysobacteraceae</taxon>
        <taxon>Agrilutibacter</taxon>
    </lineage>
</organism>
<keyword evidence="2" id="KW-0812">Transmembrane</keyword>
<evidence type="ECO:0000313" key="4">
    <source>
        <dbReference type="EMBL" id="MDR7098490.1"/>
    </source>
</evidence>
<feature type="domain" description="FHA" evidence="3">
    <location>
        <begin position="137"/>
        <end position="186"/>
    </location>
</feature>
<dbReference type="SUPFAM" id="SSF49879">
    <property type="entry name" value="SMAD/FHA domain"/>
    <property type="match status" value="2"/>
</dbReference>
<dbReference type="InterPro" id="IPR000253">
    <property type="entry name" value="FHA_dom"/>
</dbReference>
<evidence type="ECO:0000259" key="3">
    <source>
        <dbReference type="PROSITE" id="PS50006"/>
    </source>
</evidence>
<keyword evidence="2" id="KW-1133">Transmembrane helix</keyword>
<protein>
    <recommendedName>
        <fullName evidence="3">FHA domain-containing protein</fullName>
    </recommendedName>
</protein>
<accession>A0ABU1VMD1</accession>
<reference evidence="4 5" key="1">
    <citation type="submission" date="2023-07" db="EMBL/GenBank/DDBJ databases">
        <title>Sorghum-associated microbial communities from plants grown in Nebraska, USA.</title>
        <authorList>
            <person name="Schachtman D."/>
        </authorList>
    </citation>
    <scope>NUCLEOTIDE SEQUENCE [LARGE SCALE GENOMIC DNA]</scope>
    <source>
        <strain evidence="4 5">BE187</strain>
    </source>
</reference>
<proteinExistence type="predicted"/>
<keyword evidence="2" id="KW-0472">Membrane</keyword>
<evidence type="ECO:0000313" key="5">
    <source>
        <dbReference type="Proteomes" id="UP001267878"/>
    </source>
</evidence>
<gene>
    <name evidence="4" type="ORF">J2X04_000837</name>
</gene>
<feature type="region of interest" description="Disordered" evidence="1">
    <location>
        <begin position="96"/>
        <end position="115"/>
    </location>
</feature>
<evidence type="ECO:0000256" key="1">
    <source>
        <dbReference type="SAM" id="MobiDB-lite"/>
    </source>
</evidence>
<sequence>MTHLRLRFPNRQQPDLVLGPGVHSIGRDPTDRPVMVDDPAQAIAQFCVDRRGVWLQLREGARGLHVNGRPVRRMAMLRAGDAVFVDGNEWLLLGDTPPSAPAEARPASSDPGADPRMVLRGIGGPHHGRSITLDQPRLVGRLPECDIRIDDPAFADRHARLEPHAEGLVLRDLGSHEGSLVNGWPVRSALLRAGDQVVFDTQRFLVEAPNRGTPGEPSKPAQPAPVEAPATPAGESKGPSSIRRVPWLLLAALCLAAALSLLLLYGAR</sequence>
<dbReference type="EMBL" id="JAVDVW010000001">
    <property type="protein sequence ID" value="MDR7098490.1"/>
    <property type="molecule type" value="Genomic_DNA"/>
</dbReference>
<comment type="caution">
    <text evidence="4">The sequence shown here is derived from an EMBL/GenBank/DDBJ whole genome shotgun (WGS) entry which is preliminary data.</text>
</comment>
<dbReference type="Proteomes" id="UP001267878">
    <property type="component" value="Unassembled WGS sequence"/>
</dbReference>
<feature type="transmembrane region" description="Helical" evidence="2">
    <location>
        <begin position="247"/>
        <end position="267"/>
    </location>
</feature>
<dbReference type="CDD" id="cd00060">
    <property type="entry name" value="FHA"/>
    <property type="match status" value="2"/>
</dbReference>
<dbReference type="Gene3D" id="2.60.200.20">
    <property type="match status" value="1"/>
</dbReference>
<name>A0ABU1VMD1_9GAMM</name>
<dbReference type="InterPro" id="IPR032030">
    <property type="entry name" value="YscD_cytoplasmic_dom"/>
</dbReference>
<dbReference type="SMART" id="SM00240">
    <property type="entry name" value="FHA"/>
    <property type="match status" value="1"/>
</dbReference>
<evidence type="ECO:0000256" key="2">
    <source>
        <dbReference type="SAM" id="Phobius"/>
    </source>
</evidence>
<dbReference type="PROSITE" id="PS50006">
    <property type="entry name" value="FHA_DOMAIN"/>
    <property type="match status" value="1"/>
</dbReference>
<dbReference type="RefSeq" id="WP_310052443.1">
    <property type="nucleotide sequence ID" value="NZ_JAVDVW010000001.1"/>
</dbReference>
<feature type="region of interest" description="Disordered" evidence="1">
    <location>
        <begin position="208"/>
        <end position="239"/>
    </location>
</feature>
<dbReference type="InterPro" id="IPR008984">
    <property type="entry name" value="SMAD_FHA_dom_sf"/>
</dbReference>
<keyword evidence="5" id="KW-1185">Reference proteome</keyword>